<protein>
    <recommendedName>
        <fullName evidence="4">protein-serine/threonine phosphatase</fullName>
        <ecNumber evidence="4">3.1.3.16</ecNumber>
    </recommendedName>
</protein>
<dbReference type="GO" id="GO:0046872">
    <property type="term" value="F:metal ion binding"/>
    <property type="evidence" value="ECO:0007669"/>
    <property type="project" value="UniProtKB-KW"/>
</dbReference>
<comment type="subcellular location">
    <subcellularLocation>
        <location evidence="3">Membrane</location>
        <topology evidence="3">Peripheral membrane protein</topology>
    </subcellularLocation>
</comment>
<name>A0A9W7GAZ7_9STRA</name>
<keyword evidence="5" id="KW-0479">Metal-binding</keyword>
<evidence type="ECO:0000256" key="9">
    <source>
        <dbReference type="ARBA" id="ARBA00023211"/>
    </source>
</evidence>
<feature type="non-terminal residue" evidence="15">
    <location>
        <position position="347"/>
    </location>
</feature>
<dbReference type="PROSITE" id="PS01032">
    <property type="entry name" value="PPM_1"/>
    <property type="match status" value="1"/>
</dbReference>
<dbReference type="SMART" id="SM00332">
    <property type="entry name" value="PP2Cc"/>
    <property type="match status" value="1"/>
</dbReference>
<dbReference type="InterPro" id="IPR001932">
    <property type="entry name" value="PPM-type_phosphatase-like_dom"/>
</dbReference>
<comment type="catalytic activity">
    <reaction evidence="11">
        <text>O-phospho-L-threonyl-[protein] + H2O = L-threonyl-[protein] + phosphate</text>
        <dbReference type="Rhea" id="RHEA:47004"/>
        <dbReference type="Rhea" id="RHEA-COMP:11060"/>
        <dbReference type="Rhea" id="RHEA-COMP:11605"/>
        <dbReference type="ChEBI" id="CHEBI:15377"/>
        <dbReference type="ChEBI" id="CHEBI:30013"/>
        <dbReference type="ChEBI" id="CHEBI:43474"/>
        <dbReference type="ChEBI" id="CHEBI:61977"/>
        <dbReference type="EC" id="3.1.3.16"/>
    </reaction>
</comment>
<evidence type="ECO:0000259" key="14">
    <source>
        <dbReference type="PROSITE" id="PS51746"/>
    </source>
</evidence>
<dbReference type="GO" id="GO:0016020">
    <property type="term" value="C:membrane"/>
    <property type="evidence" value="ECO:0007669"/>
    <property type="project" value="UniProtKB-SubCell"/>
</dbReference>
<dbReference type="FunFam" id="3.60.40.10:FF:000007">
    <property type="entry name" value="Phosphatase 2C and cyclic nucleotide-binding/kinase domain-containing protein"/>
    <property type="match status" value="1"/>
</dbReference>
<evidence type="ECO:0000256" key="8">
    <source>
        <dbReference type="ARBA" id="ARBA00022912"/>
    </source>
</evidence>
<evidence type="ECO:0000313" key="16">
    <source>
        <dbReference type="Proteomes" id="UP001165065"/>
    </source>
</evidence>
<evidence type="ECO:0000256" key="13">
    <source>
        <dbReference type="SAM" id="MobiDB-lite"/>
    </source>
</evidence>
<evidence type="ECO:0000256" key="1">
    <source>
        <dbReference type="ARBA" id="ARBA00001936"/>
    </source>
</evidence>
<keyword evidence="8 12" id="KW-0904">Protein phosphatase</keyword>
<evidence type="ECO:0000256" key="2">
    <source>
        <dbReference type="ARBA" id="ARBA00001946"/>
    </source>
</evidence>
<keyword evidence="9" id="KW-0464">Manganese</keyword>
<comment type="cofactor">
    <cofactor evidence="2">
        <name>Mg(2+)</name>
        <dbReference type="ChEBI" id="CHEBI:18420"/>
    </cofactor>
</comment>
<dbReference type="InterPro" id="IPR015655">
    <property type="entry name" value="PP2C"/>
</dbReference>
<reference evidence="16" key="1">
    <citation type="journal article" date="2023" name="Commun. Biol.">
        <title>Genome analysis of Parmales, the sister group of diatoms, reveals the evolutionary specialization of diatoms from phago-mixotrophs to photoautotrophs.</title>
        <authorList>
            <person name="Ban H."/>
            <person name="Sato S."/>
            <person name="Yoshikawa S."/>
            <person name="Yamada K."/>
            <person name="Nakamura Y."/>
            <person name="Ichinomiya M."/>
            <person name="Sato N."/>
            <person name="Blanc-Mathieu R."/>
            <person name="Endo H."/>
            <person name="Kuwata A."/>
            <person name="Ogata H."/>
        </authorList>
    </citation>
    <scope>NUCLEOTIDE SEQUENCE [LARGE SCALE GENOMIC DNA]</scope>
</reference>
<comment type="caution">
    <text evidence="15">The sequence shown here is derived from an EMBL/GenBank/DDBJ whole genome shotgun (WGS) entry which is preliminary data.</text>
</comment>
<proteinExistence type="inferred from homology"/>
<dbReference type="SUPFAM" id="SSF81606">
    <property type="entry name" value="PP2C-like"/>
    <property type="match status" value="1"/>
</dbReference>
<evidence type="ECO:0000256" key="10">
    <source>
        <dbReference type="ARBA" id="ARBA00047761"/>
    </source>
</evidence>
<comment type="catalytic activity">
    <reaction evidence="10">
        <text>O-phospho-L-seryl-[protein] + H2O = L-seryl-[protein] + phosphate</text>
        <dbReference type="Rhea" id="RHEA:20629"/>
        <dbReference type="Rhea" id="RHEA-COMP:9863"/>
        <dbReference type="Rhea" id="RHEA-COMP:11604"/>
        <dbReference type="ChEBI" id="CHEBI:15377"/>
        <dbReference type="ChEBI" id="CHEBI:29999"/>
        <dbReference type="ChEBI" id="CHEBI:43474"/>
        <dbReference type="ChEBI" id="CHEBI:83421"/>
        <dbReference type="EC" id="3.1.3.16"/>
    </reaction>
</comment>
<keyword evidence="6 12" id="KW-0378">Hydrolase</keyword>
<evidence type="ECO:0000256" key="3">
    <source>
        <dbReference type="ARBA" id="ARBA00004170"/>
    </source>
</evidence>
<feature type="region of interest" description="Disordered" evidence="13">
    <location>
        <begin position="1"/>
        <end position="34"/>
    </location>
</feature>
<dbReference type="AlphaFoldDB" id="A0A9W7GAZ7"/>
<gene>
    <name evidence="15" type="ORF">TrCOL_g7904</name>
</gene>
<keyword evidence="16" id="KW-1185">Reference proteome</keyword>
<dbReference type="InterPro" id="IPR000222">
    <property type="entry name" value="PP2C_BS"/>
</dbReference>
<accession>A0A9W7GAZ7</accession>
<organism evidence="15 16">
    <name type="scientific">Triparma columacea</name>
    <dbReference type="NCBI Taxonomy" id="722753"/>
    <lineage>
        <taxon>Eukaryota</taxon>
        <taxon>Sar</taxon>
        <taxon>Stramenopiles</taxon>
        <taxon>Ochrophyta</taxon>
        <taxon>Bolidophyceae</taxon>
        <taxon>Parmales</taxon>
        <taxon>Triparmaceae</taxon>
        <taxon>Triparma</taxon>
    </lineage>
</organism>
<comment type="similarity">
    <text evidence="12">Belongs to the PP2C family.</text>
</comment>
<dbReference type="CDD" id="cd00143">
    <property type="entry name" value="PP2Cc"/>
    <property type="match status" value="1"/>
</dbReference>
<evidence type="ECO:0000256" key="12">
    <source>
        <dbReference type="RuleBase" id="RU003465"/>
    </source>
</evidence>
<dbReference type="GO" id="GO:0004722">
    <property type="term" value="F:protein serine/threonine phosphatase activity"/>
    <property type="evidence" value="ECO:0007669"/>
    <property type="project" value="UniProtKB-EC"/>
</dbReference>
<dbReference type="EMBL" id="BRYA01001087">
    <property type="protein sequence ID" value="GMI38692.1"/>
    <property type="molecule type" value="Genomic_DNA"/>
</dbReference>
<evidence type="ECO:0000256" key="4">
    <source>
        <dbReference type="ARBA" id="ARBA00013081"/>
    </source>
</evidence>
<dbReference type="Pfam" id="PF00481">
    <property type="entry name" value="PP2C"/>
    <property type="match status" value="1"/>
</dbReference>
<dbReference type="PROSITE" id="PS51746">
    <property type="entry name" value="PPM_2"/>
    <property type="match status" value="1"/>
</dbReference>
<evidence type="ECO:0000256" key="6">
    <source>
        <dbReference type="ARBA" id="ARBA00022801"/>
    </source>
</evidence>
<feature type="domain" description="PPM-type phosphatase" evidence="14">
    <location>
        <begin position="47"/>
        <end position="345"/>
    </location>
</feature>
<sequence>MGLCMSTNRASSASAASGDSQSPSDGSRVQAPQSSTNCLIGSSISCRYAYVSQRGYYPDEPNKANQDAFNIVRDYLSDGSWFFGVFDGHGKEGDLCAQFAKRNLANVMGRACKGKTTTSEVESAMISAHVRCNEDMHADKSVDDSLSGTTAVTITFWNDDLMTVCNVGDSRAVVGVGEGKGVKAYPLSHDQTPYRKDERIRVKKQGARILSLDQIEGLEAIHENWGDVNLGEELDEGGDPPRIWHPQGEYPGTAFTRSLGDMYAEELGVFAEPEVITRRVSADDKMVVIASDGVFEFLTNQSVVDMCCKFKDPLEACRAVVAESYELWLQYEMRTDDITMIAIFLDE</sequence>
<dbReference type="PANTHER" id="PTHR47992">
    <property type="entry name" value="PROTEIN PHOSPHATASE"/>
    <property type="match status" value="1"/>
</dbReference>
<evidence type="ECO:0000256" key="7">
    <source>
        <dbReference type="ARBA" id="ARBA00022842"/>
    </source>
</evidence>
<keyword evidence="7" id="KW-0460">Magnesium</keyword>
<evidence type="ECO:0000313" key="15">
    <source>
        <dbReference type="EMBL" id="GMI38692.1"/>
    </source>
</evidence>
<feature type="compositionally biased region" description="Low complexity" evidence="13">
    <location>
        <begin position="10"/>
        <end position="27"/>
    </location>
</feature>
<evidence type="ECO:0000256" key="11">
    <source>
        <dbReference type="ARBA" id="ARBA00048336"/>
    </source>
</evidence>
<dbReference type="OrthoDB" id="10264738at2759"/>
<comment type="cofactor">
    <cofactor evidence="1">
        <name>Mn(2+)</name>
        <dbReference type="ChEBI" id="CHEBI:29035"/>
    </cofactor>
</comment>
<evidence type="ECO:0000256" key="5">
    <source>
        <dbReference type="ARBA" id="ARBA00022723"/>
    </source>
</evidence>
<dbReference type="Gene3D" id="3.60.40.10">
    <property type="entry name" value="PPM-type phosphatase domain"/>
    <property type="match status" value="1"/>
</dbReference>
<dbReference type="InterPro" id="IPR036457">
    <property type="entry name" value="PPM-type-like_dom_sf"/>
</dbReference>
<dbReference type="Proteomes" id="UP001165065">
    <property type="component" value="Unassembled WGS sequence"/>
</dbReference>
<dbReference type="EC" id="3.1.3.16" evidence="4"/>